<keyword evidence="1" id="KW-0812">Transmembrane</keyword>
<dbReference type="EMBL" id="RKMG01000014">
    <property type="protein sequence ID" value="RPA60508.1"/>
    <property type="molecule type" value="Genomic_DNA"/>
</dbReference>
<accession>A0A3N4GF52</accession>
<dbReference type="InterPro" id="IPR025324">
    <property type="entry name" value="DUF4230"/>
</dbReference>
<evidence type="ECO:0000313" key="2">
    <source>
        <dbReference type="EMBL" id="RPA60508.1"/>
    </source>
</evidence>
<comment type="caution">
    <text evidence="2">The sequence shown here is derived from an EMBL/GenBank/DDBJ whole genome shotgun (WGS) entry which is preliminary data.</text>
</comment>
<keyword evidence="1" id="KW-0472">Membrane</keyword>
<evidence type="ECO:0000313" key="3">
    <source>
        <dbReference type="Proteomes" id="UP000273977"/>
    </source>
</evidence>
<feature type="transmembrane region" description="Helical" evidence="1">
    <location>
        <begin position="12"/>
        <end position="35"/>
    </location>
</feature>
<dbReference type="Pfam" id="PF14014">
    <property type="entry name" value="DUF4230"/>
    <property type="match status" value="1"/>
</dbReference>
<organism evidence="2 3">
    <name type="scientific">Aerococcus agrisoli</name>
    <dbReference type="NCBI Taxonomy" id="2487350"/>
    <lineage>
        <taxon>Bacteria</taxon>
        <taxon>Bacillati</taxon>
        <taxon>Bacillota</taxon>
        <taxon>Bacilli</taxon>
        <taxon>Lactobacillales</taxon>
        <taxon>Aerococcaceae</taxon>
        <taxon>Aerococcus</taxon>
    </lineage>
</organism>
<sequence length="211" mass="23721">MGEYLMKKFLGSIGRILLGIIVVLIILAISIVLYLRYGFFNNETNASSTSTMVEDSLVELSEWATLKFEYQNVIVSRTDKSFSVANLPEITYGEAIKLIEYSGYLKAGTDLSQVEVTYNEDTDHLTVKIPKATVLDNVVETENITVEDVKGNILSDYDDQLIFDEINENKAQTEKEKVEEGLLDDADKRVVELLTSFLTSNGYESVTVEFK</sequence>
<evidence type="ECO:0000256" key="1">
    <source>
        <dbReference type="SAM" id="Phobius"/>
    </source>
</evidence>
<keyword evidence="3" id="KW-1185">Reference proteome</keyword>
<reference evidence="2 3" key="1">
    <citation type="submission" date="2018-11" db="EMBL/GenBank/DDBJ databases">
        <title>Aerococcus sp. SJQ22, whole genome shotgun sequence.</title>
        <authorList>
            <person name="Sun L."/>
            <person name="Gao X."/>
            <person name="Chen W."/>
            <person name="Huang K."/>
        </authorList>
    </citation>
    <scope>NUCLEOTIDE SEQUENCE [LARGE SCALE GENOMIC DNA]</scope>
    <source>
        <strain evidence="2 3">SJQ22</strain>
    </source>
</reference>
<dbReference type="AlphaFoldDB" id="A0A3N4GF52"/>
<dbReference type="Proteomes" id="UP000273977">
    <property type="component" value="Unassembled WGS sequence"/>
</dbReference>
<name>A0A3N4GF52_9LACT</name>
<keyword evidence="1" id="KW-1133">Transmembrane helix</keyword>
<proteinExistence type="predicted"/>
<protein>
    <submittedName>
        <fullName evidence="2">DUF4230 domain-containing protein</fullName>
    </submittedName>
</protein>
<gene>
    <name evidence="2" type="ORF">EF384_05360</name>
</gene>